<keyword evidence="3" id="KW-1185">Reference proteome</keyword>
<dbReference type="AlphaFoldDB" id="A0A432ZLU8"/>
<feature type="domain" description="DUF58" evidence="1">
    <location>
        <begin position="62"/>
        <end position="255"/>
    </location>
</feature>
<proteinExistence type="predicted"/>
<dbReference type="PANTHER" id="PTHR33608">
    <property type="entry name" value="BLL2464 PROTEIN"/>
    <property type="match status" value="1"/>
</dbReference>
<name>A0A432ZLU8_9GAMM</name>
<evidence type="ECO:0000259" key="1">
    <source>
        <dbReference type="Pfam" id="PF01882"/>
    </source>
</evidence>
<organism evidence="2 3">
    <name type="scientific">Pseudidiomarina taiwanensis</name>
    <dbReference type="NCBI Taxonomy" id="337250"/>
    <lineage>
        <taxon>Bacteria</taxon>
        <taxon>Pseudomonadati</taxon>
        <taxon>Pseudomonadota</taxon>
        <taxon>Gammaproteobacteria</taxon>
        <taxon>Alteromonadales</taxon>
        <taxon>Idiomarinaceae</taxon>
        <taxon>Pseudidiomarina</taxon>
    </lineage>
</organism>
<evidence type="ECO:0000313" key="3">
    <source>
        <dbReference type="Proteomes" id="UP000288279"/>
    </source>
</evidence>
<protein>
    <submittedName>
        <fullName evidence="2">DUF58 domain-containing protein</fullName>
    </submittedName>
</protein>
<comment type="caution">
    <text evidence="2">The sequence shown here is derived from an EMBL/GenBank/DDBJ whole genome shotgun (WGS) entry which is preliminary data.</text>
</comment>
<dbReference type="PANTHER" id="PTHR33608:SF12">
    <property type="entry name" value="DUF58 DOMAIN-CONTAINING PROTEIN"/>
    <property type="match status" value="1"/>
</dbReference>
<accession>A0A432ZLU8</accession>
<dbReference type="EMBL" id="PIQG01000002">
    <property type="protein sequence ID" value="RUO78242.1"/>
    <property type="molecule type" value="Genomic_DNA"/>
</dbReference>
<gene>
    <name evidence="2" type="ORF">CWI83_04185</name>
</gene>
<dbReference type="Proteomes" id="UP000288279">
    <property type="component" value="Unassembled WGS sequence"/>
</dbReference>
<dbReference type="InterPro" id="IPR002881">
    <property type="entry name" value="DUF58"/>
</dbReference>
<reference evidence="2 3" key="1">
    <citation type="journal article" date="2011" name="Front. Microbiol.">
        <title>Genomic signatures of strain selection and enhancement in Bacillus atrophaeus var. globigii, a historical biowarfare simulant.</title>
        <authorList>
            <person name="Gibbons H.S."/>
            <person name="Broomall S.M."/>
            <person name="McNew L.A."/>
            <person name="Daligault H."/>
            <person name="Chapman C."/>
            <person name="Bruce D."/>
            <person name="Karavis M."/>
            <person name="Krepps M."/>
            <person name="McGregor P.A."/>
            <person name="Hong C."/>
            <person name="Park K.H."/>
            <person name="Akmal A."/>
            <person name="Feldman A."/>
            <person name="Lin J.S."/>
            <person name="Chang W.E."/>
            <person name="Higgs B.W."/>
            <person name="Demirev P."/>
            <person name="Lindquist J."/>
            <person name="Liem A."/>
            <person name="Fochler E."/>
            <person name="Read T.D."/>
            <person name="Tapia R."/>
            <person name="Johnson S."/>
            <person name="Bishop-Lilly K.A."/>
            <person name="Detter C."/>
            <person name="Han C."/>
            <person name="Sozhamannan S."/>
            <person name="Rosenzweig C.N."/>
            <person name="Skowronski E.W."/>
        </authorList>
    </citation>
    <scope>NUCLEOTIDE SEQUENCE [LARGE SCALE GENOMIC DNA]</scope>
    <source>
        <strain evidence="2 3">PIT1</strain>
    </source>
</reference>
<sequence length="320" mass="36691">MSTTIEQWLKHWHSNGTHVELAELMYYRSKVGAFIKQQRQQRQTPTGVLLSKHKGRGMEFDEVRHYQPGDDIRAIDWRVTARTGSPHTKLYREERERPVMVVVDLGQSMQFGSTLLLKSVQACHLASAIAWVASHQGDRIGGLLGAIEDHAELKPMARQHGVLKLLQQLVRVQHEGINHSVANWQNQHASAHPVLAALLQRTLHVAKPGTIVYLVSDWLHFDDEAKRALQLLQRHCQVRPIQVFDPFEQQLPFSQPRPELAVYDQQHDLALSSRAALKAYQTAANTRQQQLHEQFRELGLQLRQVDASRPLEQQWAEVMQ</sequence>
<dbReference type="RefSeq" id="WP_126826180.1">
    <property type="nucleotide sequence ID" value="NZ_PIQG01000002.1"/>
</dbReference>
<evidence type="ECO:0000313" key="2">
    <source>
        <dbReference type="EMBL" id="RUO78242.1"/>
    </source>
</evidence>
<dbReference type="Pfam" id="PF01882">
    <property type="entry name" value="DUF58"/>
    <property type="match status" value="1"/>
</dbReference>
<dbReference type="OrthoDB" id="9776116at2"/>